<evidence type="ECO:0000313" key="2">
    <source>
        <dbReference type="EMBL" id="PFX23584.1"/>
    </source>
</evidence>
<feature type="compositionally biased region" description="Acidic residues" evidence="1">
    <location>
        <begin position="1"/>
        <end position="15"/>
    </location>
</feature>
<dbReference type="AlphaFoldDB" id="A0A2B4RYR0"/>
<feature type="region of interest" description="Disordered" evidence="1">
    <location>
        <begin position="1"/>
        <end position="24"/>
    </location>
</feature>
<reference evidence="3" key="1">
    <citation type="journal article" date="2017" name="bioRxiv">
        <title>Comparative analysis of the genomes of Stylophora pistillata and Acropora digitifera provides evidence for extensive differences between species of corals.</title>
        <authorList>
            <person name="Voolstra C.R."/>
            <person name="Li Y."/>
            <person name="Liew Y.J."/>
            <person name="Baumgarten S."/>
            <person name="Zoccola D."/>
            <person name="Flot J.-F."/>
            <person name="Tambutte S."/>
            <person name="Allemand D."/>
            <person name="Aranda M."/>
        </authorList>
    </citation>
    <scope>NUCLEOTIDE SEQUENCE [LARGE SCALE GENOMIC DNA]</scope>
</reference>
<protein>
    <submittedName>
        <fullName evidence="2">Uncharacterized protein</fullName>
    </submittedName>
</protein>
<dbReference type="EMBL" id="LSMT01000203">
    <property type="protein sequence ID" value="PFX23584.1"/>
    <property type="molecule type" value="Genomic_DNA"/>
</dbReference>
<gene>
    <name evidence="2" type="ORF">AWC38_SpisGene11850</name>
</gene>
<keyword evidence="3" id="KW-1185">Reference proteome</keyword>
<name>A0A2B4RYR0_STYPI</name>
<feature type="compositionally biased region" description="Acidic residues" evidence="1">
    <location>
        <begin position="130"/>
        <end position="140"/>
    </location>
</feature>
<sequence>MANAGEDGDVSEETLESWNERGREITRGWSPENVWNMAETGSFWRRLPDTSLNEKERRREDELLALQELIDTVGSSYDAEVFISAEDSINVCTGNIHKTNPNWRNDLREQILMTRMLSYLPQPKNKTINEEEEEEEDEFDPELKQPVIDGTKGRGSG</sequence>
<feature type="region of interest" description="Disordered" evidence="1">
    <location>
        <begin position="122"/>
        <end position="157"/>
    </location>
</feature>
<dbReference type="Proteomes" id="UP000225706">
    <property type="component" value="Unassembled WGS sequence"/>
</dbReference>
<evidence type="ECO:0000256" key="1">
    <source>
        <dbReference type="SAM" id="MobiDB-lite"/>
    </source>
</evidence>
<proteinExistence type="predicted"/>
<comment type="caution">
    <text evidence="2">The sequence shown here is derived from an EMBL/GenBank/DDBJ whole genome shotgun (WGS) entry which is preliminary data.</text>
</comment>
<accession>A0A2B4RYR0</accession>
<organism evidence="2 3">
    <name type="scientific">Stylophora pistillata</name>
    <name type="common">Smooth cauliflower coral</name>
    <dbReference type="NCBI Taxonomy" id="50429"/>
    <lineage>
        <taxon>Eukaryota</taxon>
        <taxon>Metazoa</taxon>
        <taxon>Cnidaria</taxon>
        <taxon>Anthozoa</taxon>
        <taxon>Hexacorallia</taxon>
        <taxon>Scleractinia</taxon>
        <taxon>Astrocoeniina</taxon>
        <taxon>Pocilloporidae</taxon>
        <taxon>Stylophora</taxon>
    </lineage>
</organism>
<evidence type="ECO:0000313" key="3">
    <source>
        <dbReference type="Proteomes" id="UP000225706"/>
    </source>
</evidence>